<dbReference type="CDD" id="cd01948">
    <property type="entry name" value="EAL"/>
    <property type="match status" value="1"/>
</dbReference>
<proteinExistence type="predicted"/>
<dbReference type="PROSITE" id="PS50883">
    <property type="entry name" value="EAL"/>
    <property type="match status" value="1"/>
</dbReference>
<evidence type="ECO:0000259" key="1">
    <source>
        <dbReference type="PROSITE" id="PS50883"/>
    </source>
</evidence>
<dbReference type="HOGENOM" id="CLU_1853527_0_0_6"/>
<dbReference type="InterPro" id="IPR001633">
    <property type="entry name" value="EAL_dom"/>
</dbReference>
<dbReference type="GO" id="GO:0071111">
    <property type="term" value="F:cyclic-guanylate-specific phosphodiesterase activity"/>
    <property type="evidence" value="ECO:0007669"/>
    <property type="project" value="InterPro"/>
</dbReference>
<dbReference type="InterPro" id="IPR050706">
    <property type="entry name" value="Cyclic-di-GMP_PDE-like"/>
</dbReference>
<sequence>MPLHFQLGRVPAGNSSLSYLSTYELDFLKIDRAFVSEIGSNRVSNPLLFNIIEIGRSQGLQMIAEGVETEEQRDVLVEAGVHLAQGGSLARLCLSTIFEISYATIARHLKTMLSFRDIASTCNAPHPRWNVLLHNLKG</sequence>
<gene>
    <name evidence="2" type="ORF">PSYJA_16647</name>
</gene>
<dbReference type="InterPro" id="IPR035919">
    <property type="entry name" value="EAL_sf"/>
</dbReference>
<feature type="domain" description="EAL" evidence="1">
    <location>
        <begin position="1"/>
        <end position="106"/>
    </location>
</feature>
<dbReference type="Proteomes" id="UP000004471">
    <property type="component" value="Unassembled WGS sequence"/>
</dbReference>
<accession>F3FJX8</accession>
<dbReference type="Pfam" id="PF00563">
    <property type="entry name" value="EAL"/>
    <property type="match status" value="1"/>
</dbReference>
<dbReference type="AlphaFoldDB" id="F3FJX8"/>
<comment type="caution">
    <text evidence="2">The sequence shown here is derived from an EMBL/GenBank/DDBJ whole genome shotgun (WGS) entry which is preliminary data.</text>
</comment>
<dbReference type="EMBL" id="AEAH01000775">
    <property type="protein sequence ID" value="EGH30514.1"/>
    <property type="molecule type" value="Genomic_DNA"/>
</dbReference>
<name>F3FJX8_PSESX</name>
<dbReference type="SUPFAM" id="SSF141868">
    <property type="entry name" value="EAL domain-like"/>
    <property type="match status" value="1"/>
</dbReference>
<evidence type="ECO:0000313" key="2">
    <source>
        <dbReference type="EMBL" id="EGH30514.1"/>
    </source>
</evidence>
<dbReference type="PANTHER" id="PTHR33121">
    <property type="entry name" value="CYCLIC DI-GMP PHOSPHODIESTERASE PDEF"/>
    <property type="match status" value="1"/>
</dbReference>
<dbReference type="Gene3D" id="3.20.20.450">
    <property type="entry name" value="EAL domain"/>
    <property type="match status" value="1"/>
</dbReference>
<dbReference type="PANTHER" id="PTHR33121:SF79">
    <property type="entry name" value="CYCLIC DI-GMP PHOSPHODIESTERASE PDED-RELATED"/>
    <property type="match status" value="1"/>
</dbReference>
<reference evidence="2 3" key="1">
    <citation type="journal article" date="2011" name="PLoS Pathog.">
        <title>Dynamic evolution of pathogenicity revealed by sequencing and comparative genomics of 19 Pseudomonas syringae isolates.</title>
        <authorList>
            <person name="Baltrus D.A."/>
            <person name="Nishimura M.T."/>
            <person name="Romanchuk A."/>
            <person name="Chang J.H."/>
            <person name="Mukhtar M.S."/>
            <person name="Cherkis K."/>
            <person name="Roach J."/>
            <person name="Grant S.R."/>
            <person name="Jones C.D."/>
            <person name="Dangl J.L."/>
        </authorList>
    </citation>
    <scope>NUCLEOTIDE SEQUENCE [LARGE SCALE GENOMIC DNA]</scope>
    <source>
        <strain evidence="3">M301072PT</strain>
    </source>
</reference>
<evidence type="ECO:0000313" key="3">
    <source>
        <dbReference type="Proteomes" id="UP000004471"/>
    </source>
</evidence>
<organism evidence="2 3">
    <name type="scientific">Pseudomonas syringae pv. japonica str. M301072</name>
    <dbReference type="NCBI Taxonomy" id="629262"/>
    <lineage>
        <taxon>Bacteria</taxon>
        <taxon>Pseudomonadati</taxon>
        <taxon>Pseudomonadota</taxon>
        <taxon>Gammaproteobacteria</taxon>
        <taxon>Pseudomonadales</taxon>
        <taxon>Pseudomonadaceae</taxon>
        <taxon>Pseudomonas</taxon>
        <taxon>Pseudomonas syringae</taxon>
    </lineage>
</organism>
<protein>
    <submittedName>
        <fullName evidence="2">EAL-containing signal transduction protein</fullName>
    </submittedName>
</protein>